<dbReference type="InterPro" id="IPR037401">
    <property type="entry name" value="SnoaL-like"/>
</dbReference>
<feature type="domain" description="SnoaL-like" evidence="1">
    <location>
        <begin position="45"/>
        <end position="176"/>
    </location>
</feature>
<accession>A0A9X7JJ31</accession>
<dbReference type="RefSeq" id="WP_106681723.1">
    <property type="nucleotide sequence ID" value="NZ_PXWG01000169.1"/>
</dbReference>
<dbReference type="Proteomes" id="UP000242427">
    <property type="component" value="Unassembled WGS sequence"/>
</dbReference>
<proteinExistence type="predicted"/>
<dbReference type="SUPFAM" id="SSF54427">
    <property type="entry name" value="NTF2-like"/>
    <property type="match status" value="1"/>
</dbReference>
<organism evidence="2 3">
    <name type="scientific">Streptosporangium nondiastaticum</name>
    <dbReference type="NCBI Taxonomy" id="35764"/>
    <lineage>
        <taxon>Bacteria</taxon>
        <taxon>Bacillati</taxon>
        <taxon>Actinomycetota</taxon>
        <taxon>Actinomycetes</taxon>
        <taxon>Streptosporangiales</taxon>
        <taxon>Streptosporangiaceae</taxon>
        <taxon>Streptosporangium</taxon>
    </lineage>
</organism>
<keyword evidence="3" id="KW-1185">Reference proteome</keyword>
<dbReference type="Gene3D" id="3.10.450.50">
    <property type="match status" value="1"/>
</dbReference>
<reference evidence="2 3" key="1">
    <citation type="submission" date="2018-03" db="EMBL/GenBank/DDBJ databases">
        <title>Chitinolytic properties of Streptosporangium nondiastaticum TBG75A20.</title>
        <authorList>
            <person name="Gayathri V."/>
            <person name="Shiburaj S."/>
        </authorList>
    </citation>
    <scope>NUCLEOTIDE SEQUENCE [LARGE SCALE GENOMIC DNA]</scope>
    <source>
        <strain evidence="2 3">TBG75A20</strain>
    </source>
</reference>
<protein>
    <submittedName>
        <fullName evidence="2">Nuclear transport factor 2 family protein</fullName>
    </submittedName>
</protein>
<dbReference type="Pfam" id="PF13577">
    <property type="entry name" value="SnoaL_4"/>
    <property type="match status" value="1"/>
</dbReference>
<comment type="caution">
    <text evidence="2">The sequence shown here is derived from an EMBL/GenBank/DDBJ whole genome shotgun (WGS) entry which is preliminary data.</text>
</comment>
<sequence length="202" mass="22150">MTLTAPEFAPEFTPETARETVREAAQETARGAARETAALQARIDALTDRAALTDLIDRYLLSLDTRRFDDAWARRFFTPDVRITSPVGKHEGTGGLAASQAATLAKFERTQHIGTNYVLDITGDRATVHWNALMTHVHLASTREARGSGPGDHFTVGGTFAGEVVRTPAGWRFRRLDIRAVWTHGEGPLALTPAAEEALWSR</sequence>
<evidence type="ECO:0000313" key="3">
    <source>
        <dbReference type="Proteomes" id="UP000242427"/>
    </source>
</evidence>
<dbReference type="OrthoDB" id="981191at2"/>
<name>A0A9X7JJ31_9ACTN</name>
<gene>
    <name evidence="2" type="ORF">B7P34_32240</name>
</gene>
<dbReference type="EMBL" id="PXWG01000169">
    <property type="protein sequence ID" value="PSJ24663.1"/>
    <property type="molecule type" value="Genomic_DNA"/>
</dbReference>
<dbReference type="AlphaFoldDB" id="A0A9X7JJ31"/>
<evidence type="ECO:0000313" key="2">
    <source>
        <dbReference type="EMBL" id="PSJ24663.1"/>
    </source>
</evidence>
<dbReference type="InterPro" id="IPR032710">
    <property type="entry name" value="NTF2-like_dom_sf"/>
</dbReference>
<evidence type="ECO:0000259" key="1">
    <source>
        <dbReference type="Pfam" id="PF13577"/>
    </source>
</evidence>